<dbReference type="Pfam" id="PF00096">
    <property type="entry name" value="zf-C2H2"/>
    <property type="match status" value="3"/>
</dbReference>
<keyword evidence="10" id="KW-1185">Reference proteome</keyword>
<dbReference type="Proteomes" id="UP001233999">
    <property type="component" value="Unassembled WGS sequence"/>
</dbReference>
<evidence type="ECO:0000256" key="5">
    <source>
        <dbReference type="ARBA" id="ARBA00022833"/>
    </source>
</evidence>
<feature type="domain" description="C2H2-type" evidence="8">
    <location>
        <begin position="324"/>
        <end position="352"/>
    </location>
</feature>
<accession>A0AAD8ENZ9</accession>
<dbReference type="GO" id="GO:0008270">
    <property type="term" value="F:zinc ion binding"/>
    <property type="evidence" value="ECO:0007669"/>
    <property type="project" value="UniProtKB-KW"/>
</dbReference>
<dbReference type="PROSITE" id="PS50157">
    <property type="entry name" value="ZINC_FINGER_C2H2_2"/>
    <property type="match status" value="5"/>
</dbReference>
<feature type="domain" description="C2H2-type" evidence="8">
    <location>
        <begin position="424"/>
        <end position="451"/>
    </location>
</feature>
<dbReference type="FunFam" id="3.30.160.60:FF:000100">
    <property type="entry name" value="Zinc finger 45-like"/>
    <property type="match status" value="1"/>
</dbReference>
<evidence type="ECO:0000313" key="9">
    <source>
        <dbReference type="EMBL" id="KAJ9596804.1"/>
    </source>
</evidence>
<dbReference type="SMART" id="SM00355">
    <property type="entry name" value="ZnF_C2H2"/>
    <property type="match status" value="8"/>
</dbReference>
<proteinExistence type="predicted"/>
<dbReference type="EMBL" id="JASPKZ010001960">
    <property type="protein sequence ID" value="KAJ9596804.1"/>
    <property type="molecule type" value="Genomic_DNA"/>
</dbReference>
<feature type="domain" description="C2H2-type" evidence="8">
    <location>
        <begin position="129"/>
        <end position="156"/>
    </location>
</feature>
<dbReference type="AlphaFoldDB" id="A0AAD8ENZ9"/>
<reference evidence="9" key="1">
    <citation type="journal article" date="2023" name="IScience">
        <title>Live-bearing cockroach genome reveals convergent evolutionary mechanisms linked to viviparity in insects and beyond.</title>
        <authorList>
            <person name="Fouks B."/>
            <person name="Harrison M.C."/>
            <person name="Mikhailova A.A."/>
            <person name="Marchal E."/>
            <person name="English S."/>
            <person name="Carruthers M."/>
            <person name="Jennings E.C."/>
            <person name="Chiamaka E.L."/>
            <person name="Frigard R.A."/>
            <person name="Pippel M."/>
            <person name="Attardo G.M."/>
            <person name="Benoit J.B."/>
            <person name="Bornberg-Bauer E."/>
            <person name="Tobe S.S."/>
        </authorList>
    </citation>
    <scope>NUCLEOTIDE SEQUENCE</scope>
    <source>
        <strain evidence="9">Stay&amp;Tobe</strain>
    </source>
</reference>
<evidence type="ECO:0000256" key="6">
    <source>
        <dbReference type="ARBA" id="ARBA00023242"/>
    </source>
</evidence>
<sequence>YYAPTSSSPADDLEAFHTLVRHLQLIMNQESAWGSYSTPEHLVDSFEDLQNSESLKGHICPQCGKSYRWKSTLDRHLRLECGKEPQFQCPYCAYRAKRKSNLEKHIVLRHHVNTLSVNLEDAGNGLGLYPCPSCFKIYQWKKSLLLHIRYECGKEAQFHCPYCPHKAKLKGNLSKHIRRMHFVDEQNIGLCLAKPYSCTYGSNTFKTTDCTLSASTVEKEAPDKERHMVLQLGIGSNASHSAPSSLWSRHQSSSSFLILRKEINGQQSSPGAMDIIRSSFPVIQNPAYASKNEEHKCTNCGKIYRWKKSLNLHLRVECGKEPQFQCPLCPYKAKQKGNLKSHVRVCHSDDVIDLAGEVELQCANKSRQFSNIAQHSSSQQNERRFQIIGEESNDNEKKSIFVENLLTQVPWQQQNTNNSYIGSFKCPTCGKTYRWKHSMVSHYRYECGKEPQFSCPLCPYKCKQKGNLKSHVRIPFEFFGTSSENY</sequence>
<keyword evidence="6" id="KW-0539">Nucleus</keyword>
<feature type="domain" description="C2H2-type" evidence="8">
    <location>
        <begin position="295"/>
        <end position="322"/>
    </location>
</feature>
<feature type="non-terminal residue" evidence="9">
    <location>
        <position position="486"/>
    </location>
</feature>
<protein>
    <recommendedName>
        <fullName evidence="8">C2H2-type domain-containing protein</fullName>
    </recommendedName>
</protein>
<evidence type="ECO:0000256" key="7">
    <source>
        <dbReference type="PROSITE-ProRule" id="PRU00042"/>
    </source>
</evidence>
<keyword evidence="5" id="KW-0862">Zinc</keyword>
<evidence type="ECO:0000259" key="8">
    <source>
        <dbReference type="PROSITE" id="PS50157"/>
    </source>
</evidence>
<keyword evidence="4 7" id="KW-0863">Zinc-finger</keyword>
<gene>
    <name evidence="9" type="ORF">L9F63_012185</name>
</gene>
<dbReference type="SUPFAM" id="SSF57667">
    <property type="entry name" value="beta-beta-alpha zinc fingers"/>
    <property type="match status" value="3"/>
</dbReference>
<dbReference type="InterPro" id="IPR036236">
    <property type="entry name" value="Znf_C2H2_sf"/>
</dbReference>
<organism evidence="9 10">
    <name type="scientific">Diploptera punctata</name>
    <name type="common">Pacific beetle cockroach</name>
    <dbReference type="NCBI Taxonomy" id="6984"/>
    <lineage>
        <taxon>Eukaryota</taxon>
        <taxon>Metazoa</taxon>
        <taxon>Ecdysozoa</taxon>
        <taxon>Arthropoda</taxon>
        <taxon>Hexapoda</taxon>
        <taxon>Insecta</taxon>
        <taxon>Pterygota</taxon>
        <taxon>Neoptera</taxon>
        <taxon>Polyneoptera</taxon>
        <taxon>Dictyoptera</taxon>
        <taxon>Blattodea</taxon>
        <taxon>Blaberoidea</taxon>
        <taxon>Blaberidae</taxon>
        <taxon>Diplopterinae</taxon>
        <taxon>Diploptera</taxon>
    </lineage>
</organism>
<evidence type="ECO:0000313" key="10">
    <source>
        <dbReference type="Proteomes" id="UP001233999"/>
    </source>
</evidence>
<evidence type="ECO:0000256" key="2">
    <source>
        <dbReference type="ARBA" id="ARBA00022723"/>
    </source>
</evidence>
<keyword evidence="3" id="KW-0677">Repeat</keyword>
<evidence type="ECO:0000256" key="4">
    <source>
        <dbReference type="ARBA" id="ARBA00022771"/>
    </source>
</evidence>
<evidence type="ECO:0000256" key="1">
    <source>
        <dbReference type="ARBA" id="ARBA00004123"/>
    </source>
</evidence>
<name>A0AAD8ENZ9_DIPPU</name>
<feature type="non-terminal residue" evidence="9">
    <location>
        <position position="1"/>
    </location>
</feature>
<dbReference type="GO" id="GO:0005634">
    <property type="term" value="C:nucleus"/>
    <property type="evidence" value="ECO:0007669"/>
    <property type="project" value="UniProtKB-SubCell"/>
</dbReference>
<comment type="caution">
    <text evidence="9">The sequence shown here is derived from an EMBL/GenBank/DDBJ whole genome shotgun (WGS) entry which is preliminary data.</text>
</comment>
<evidence type="ECO:0000256" key="3">
    <source>
        <dbReference type="ARBA" id="ARBA00022737"/>
    </source>
</evidence>
<feature type="domain" description="C2H2-type" evidence="8">
    <location>
        <begin position="58"/>
        <end position="85"/>
    </location>
</feature>
<reference evidence="9" key="2">
    <citation type="submission" date="2023-05" db="EMBL/GenBank/DDBJ databases">
        <authorList>
            <person name="Fouks B."/>
        </authorList>
    </citation>
    <scope>NUCLEOTIDE SEQUENCE</scope>
    <source>
        <strain evidence="9">Stay&amp;Tobe</strain>
        <tissue evidence="9">Testes</tissue>
    </source>
</reference>
<dbReference type="PANTHER" id="PTHR24406">
    <property type="entry name" value="TRANSCRIPTIONAL REPRESSOR CTCFL-RELATED"/>
    <property type="match status" value="1"/>
</dbReference>
<keyword evidence="2" id="KW-0479">Metal-binding</keyword>
<dbReference type="InterPro" id="IPR013087">
    <property type="entry name" value="Znf_C2H2_type"/>
</dbReference>
<dbReference type="Gene3D" id="3.30.160.60">
    <property type="entry name" value="Classic Zinc Finger"/>
    <property type="match status" value="6"/>
</dbReference>
<dbReference type="InterPro" id="IPR050888">
    <property type="entry name" value="ZnF_C2H2-type_TF"/>
</dbReference>
<comment type="subcellular location">
    <subcellularLocation>
        <location evidence="1">Nucleus</location>
    </subcellularLocation>
</comment>